<feature type="region of interest" description="Disordered" evidence="1">
    <location>
        <begin position="1"/>
        <end position="21"/>
    </location>
</feature>
<evidence type="ECO:0000256" key="1">
    <source>
        <dbReference type="SAM" id="MobiDB-lite"/>
    </source>
</evidence>
<accession>A0A8D7ZU47</accession>
<dbReference type="AlphaFoldDB" id="A0A8D7ZU47"/>
<organism evidence="2">
    <name type="scientific">Culex pipiens</name>
    <name type="common">House mosquito</name>
    <dbReference type="NCBI Taxonomy" id="7175"/>
    <lineage>
        <taxon>Eukaryota</taxon>
        <taxon>Metazoa</taxon>
        <taxon>Ecdysozoa</taxon>
        <taxon>Arthropoda</taxon>
        <taxon>Hexapoda</taxon>
        <taxon>Insecta</taxon>
        <taxon>Pterygota</taxon>
        <taxon>Neoptera</taxon>
        <taxon>Endopterygota</taxon>
        <taxon>Diptera</taxon>
        <taxon>Nematocera</taxon>
        <taxon>Culicoidea</taxon>
        <taxon>Culicidae</taxon>
        <taxon>Culicinae</taxon>
        <taxon>Culicini</taxon>
        <taxon>Culex</taxon>
        <taxon>Culex</taxon>
    </lineage>
</organism>
<dbReference type="EMBL" id="HBUE01001407">
    <property type="protein sequence ID" value="CAG6443809.1"/>
    <property type="molecule type" value="Transcribed_RNA"/>
</dbReference>
<name>A0A8D7ZU47_CULPI</name>
<proteinExistence type="predicted"/>
<protein>
    <submittedName>
        <fullName evidence="2">(northern house mosquito) hypothetical protein</fullName>
    </submittedName>
</protein>
<sequence>MSDNKRERCGPQQSHHRPTVSSTNLPLFFPLFASPSSPGGVPPVRGSQLLVRCVRHPRRSPSISRVHLPNRRLARATDYSSSAPHSGRKLHDTANLKRDLCAEKVSNYFTAWNLVLDYFPSGKWCGKRAEEKARFAFVNNFGV</sequence>
<evidence type="ECO:0000313" key="2">
    <source>
        <dbReference type="EMBL" id="CAG6443809.1"/>
    </source>
</evidence>
<reference evidence="2" key="1">
    <citation type="submission" date="2021-05" db="EMBL/GenBank/DDBJ databases">
        <authorList>
            <person name="Alioto T."/>
            <person name="Alioto T."/>
            <person name="Gomez Garrido J."/>
        </authorList>
    </citation>
    <scope>NUCLEOTIDE SEQUENCE</scope>
</reference>